<dbReference type="PANTHER" id="PTHR44329">
    <property type="entry name" value="SERINE/THREONINE-PROTEIN KINASE TNNI3K-RELATED"/>
    <property type="match status" value="1"/>
</dbReference>
<dbReference type="PANTHER" id="PTHR44329:SF298">
    <property type="entry name" value="MIXED LINEAGE KINASE DOMAIN-LIKE PROTEIN"/>
    <property type="match status" value="1"/>
</dbReference>
<keyword evidence="2" id="KW-0067">ATP-binding</keyword>
<proteinExistence type="predicted"/>
<evidence type="ECO:0000256" key="2">
    <source>
        <dbReference type="ARBA" id="ARBA00022840"/>
    </source>
</evidence>
<reference evidence="4 5" key="1">
    <citation type="journal article" date="2016" name="Mol. Biol. Evol.">
        <title>Comparative Genomics of Early-Diverging Mushroom-Forming Fungi Provides Insights into the Origins of Lignocellulose Decay Capabilities.</title>
        <authorList>
            <person name="Nagy L.G."/>
            <person name="Riley R."/>
            <person name="Tritt A."/>
            <person name="Adam C."/>
            <person name="Daum C."/>
            <person name="Floudas D."/>
            <person name="Sun H."/>
            <person name="Yadav J.S."/>
            <person name="Pangilinan J."/>
            <person name="Larsson K.H."/>
            <person name="Matsuura K."/>
            <person name="Barry K."/>
            <person name="Labutti K."/>
            <person name="Kuo R."/>
            <person name="Ohm R.A."/>
            <person name="Bhattacharya S.S."/>
            <person name="Shirouzu T."/>
            <person name="Yoshinaga Y."/>
            <person name="Martin F.M."/>
            <person name="Grigoriev I.V."/>
            <person name="Hibbett D.S."/>
        </authorList>
    </citation>
    <scope>NUCLEOTIDE SEQUENCE [LARGE SCALE GENOMIC DNA]</scope>
    <source>
        <strain evidence="4 5">HHB12733</strain>
    </source>
</reference>
<dbReference type="Gene3D" id="1.10.510.10">
    <property type="entry name" value="Transferase(Phosphotransferase) domain 1"/>
    <property type="match status" value="1"/>
</dbReference>
<evidence type="ECO:0000313" key="4">
    <source>
        <dbReference type="EMBL" id="KZT50796.1"/>
    </source>
</evidence>
<feature type="domain" description="Protein kinase" evidence="3">
    <location>
        <begin position="56"/>
        <end position="187"/>
    </location>
</feature>
<dbReference type="InParanoid" id="A0A165CHD2"/>
<keyword evidence="1" id="KW-0547">Nucleotide-binding</keyword>
<dbReference type="PROSITE" id="PS50011">
    <property type="entry name" value="PROTEIN_KINASE_DOM"/>
    <property type="match status" value="1"/>
</dbReference>
<dbReference type="InterPro" id="IPR000719">
    <property type="entry name" value="Prot_kinase_dom"/>
</dbReference>
<dbReference type="GO" id="GO:0005524">
    <property type="term" value="F:ATP binding"/>
    <property type="evidence" value="ECO:0007669"/>
    <property type="project" value="UniProtKB-KW"/>
</dbReference>
<accession>A0A165CHD2</accession>
<dbReference type="Proteomes" id="UP000076842">
    <property type="component" value="Unassembled WGS sequence"/>
</dbReference>
<dbReference type="AlphaFoldDB" id="A0A165CHD2"/>
<evidence type="ECO:0000256" key="1">
    <source>
        <dbReference type="ARBA" id="ARBA00022741"/>
    </source>
</evidence>
<dbReference type="SUPFAM" id="SSF56112">
    <property type="entry name" value="Protein kinase-like (PK-like)"/>
    <property type="match status" value="1"/>
</dbReference>
<name>A0A165CHD2_9BASI</name>
<dbReference type="InterPro" id="IPR001245">
    <property type="entry name" value="Ser-Thr/Tyr_kinase_cat_dom"/>
</dbReference>
<keyword evidence="5" id="KW-1185">Reference proteome</keyword>
<dbReference type="OrthoDB" id="4062651at2759"/>
<dbReference type="STRING" id="1353952.A0A165CHD2"/>
<gene>
    <name evidence="4" type="ORF">CALCODRAFT_169062</name>
</gene>
<dbReference type="Pfam" id="PF07714">
    <property type="entry name" value="PK_Tyr_Ser-Thr"/>
    <property type="match status" value="1"/>
</dbReference>
<organism evidence="4 5">
    <name type="scientific">Calocera cornea HHB12733</name>
    <dbReference type="NCBI Taxonomy" id="1353952"/>
    <lineage>
        <taxon>Eukaryota</taxon>
        <taxon>Fungi</taxon>
        <taxon>Dikarya</taxon>
        <taxon>Basidiomycota</taxon>
        <taxon>Agaricomycotina</taxon>
        <taxon>Dacrymycetes</taxon>
        <taxon>Dacrymycetales</taxon>
        <taxon>Dacrymycetaceae</taxon>
        <taxon>Calocera</taxon>
    </lineage>
</organism>
<evidence type="ECO:0000259" key="3">
    <source>
        <dbReference type="PROSITE" id="PS50011"/>
    </source>
</evidence>
<dbReference type="InterPro" id="IPR011009">
    <property type="entry name" value="Kinase-like_dom_sf"/>
</dbReference>
<dbReference type="InterPro" id="IPR051681">
    <property type="entry name" value="Ser/Thr_Kinases-Pseudokinases"/>
</dbReference>
<sequence>MNGEPPSRNEHQDSPVVPTGHVQLAGTEQTLARSLPPSNDSETITSRLEMRDLTPSIRGLRIECGARGDLWKADWDDEKVVLKPMRVRYRTFPRRQGVEQFLTAVATLTRLTHPNILALYGICSHGPYGFALVLPFLEHGDVMSYLNAWPAASRTPLALDVLRGLTFLHSQNPPIVHGQLRAVCLGD</sequence>
<protein>
    <recommendedName>
        <fullName evidence="3">Protein kinase domain-containing protein</fullName>
    </recommendedName>
</protein>
<evidence type="ECO:0000313" key="5">
    <source>
        <dbReference type="Proteomes" id="UP000076842"/>
    </source>
</evidence>
<dbReference type="GO" id="GO:0004674">
    <property type="term" value="F:protein serine/threonine kinase activity"/>
    <property type="evidence" value="ECO:0007669"/>
    <property type="project" value="TreeGrafter"/>
</dbReference>
<dbReference type="EMBL" id="KV424144">
    <property type="protein sequence ID" value="KZT50796.1"/>
    <property type="molecule type" value="Genomic_DNA"/>
</dbReference>